<gene>
    <name evidence="8" type="ORF">ACHE_21169S</name>
</gene>
<keyword evidence="2" id="KW-0548">Nucleotidyltransferase</keyword>
<keyword evidence="9" id="KW-1185">Reference proteome</keyword>
<evidence type="ECO:0000256" key="2">
    <source>
        <dbReference type="ARBA" id="ARBA00022695"/>
    </source>
</evidence>
<dbReference type="GO" id="GO:0003964">
    <property type="term" value="F:RNA-directed DNA polymerase activity"/>
    <property type="evidence" value="ECO:0007669"/>
    <property type="project" value="UniProtKB-KW"/>
</dbReference>
<keyword evidence="4" id="KW-0255">Endonuclease</keyword>
<evidence type="ECO:0000256" key="5">
    <source>
        <dbReference type="ARBA" id="ARBA00022801"/>
    </source>
</evidence>
<organism evidence="8 9">
    <name type="scientific">Aspergillus chevalieri</name>
    <name type="common">Eurotium chevalieri</name>
    <dbReference type="NCBI Taxonomy" id="182096"/>
    <lineage>
        <taxon>Eukaryota</taxon>
        <taxon>Fungi</taxon>
        <taxon>Dikarya</taxon>
        <taxon>Ascomycota</taxon>
        <taxon>Pezizomycotina</taxon>
        <taxon>Eurotiomycetes</taxon>
        <taxon>Eurotiomycetidae</taxon>
        <taxon>Eurotiales</taxon>
        <taxon>Aspergillaceae</taxon>
        <taxon>Aspergillus</taxon>
        <taxon>Aspergillus subgen. Aspergillus</taxon>
    </lineage>
</organism>
<dbReference type="KEGG" id="ache:ACHE_21169S"/>
<feature type="domain" description="Reverse transcriptase RNase H-like" evidence="7">
    <location>
        <begin position="1"/>
        <end position="27"/>
    </location>
</feature>
<reference evidence="8" key="1">
    <citation type="submission" date="2021-01" db="EMBL/GenBank/DDBJ databases">
        <authorList>
            <consortium name="Aspergillus chevalieri M1 genome sequencing consortium"/>
            <person name="Kazuki M."/>
            <person name="Futagami T."/>
        </authorList>
    </citation>
    <scope>NUCLEOTIDE SEQUENCE</scope>
    <source>
        <strain evidence="8">M1</strain>
    </source>
</reference>
<keyword evidence="6" id="KW-0695">RNA-directed DNA polymerase</keyword>
<sequence length="89" mass="10230">MTPSEQNYKIHDKELLAIVVALNEWRARAELEGLRKATNTELLPGQQAEEPPPITVNGQDEWEVEEIIASQLSYRKLQNLSNSYPQQRN</sequence>
<keyword evidence="1" id="KW-0808">Transferase</keyword>
<proteinExistence type="predicted"/>
<evidence type="ECO:0000256" key="6">
    <source>
        <dbReference type="ARBA" id="ARBA00022918"/>
    </source>
</evidence>
<evidence type="ECO:0000259" key="7">
    <source>
        <dbReference type="Pfam" id="PF17917"/>
    </source>
</evidence>
<evidence type="ECO:0000256" key="4">
    <source>
        <dbReference type="ARBA" id="ARBA00022759"/>
    </source>
</evidence>
<dbReference type="Proteomes" id="UP000637239">
    <property type="component" value="Chromosome 2"/>
</dbReference>
<evidence type="ECO:0000313" key="9">
    <source>
        <dbReference type="Proteomes" id="UP000637239"/>
    </source>
</evidence>
<keyword evidence="3" id="KW-0540">Nuclease</keyword>
<evidence type="ECO:0000256" key="1">
    <source>
        <dbReference type="ARBA" id="ARBA00022679"/>
    </source>
</evidence>
<dbReference type="GO" id="GO:0016787">
    <property type="term" value="F:hydrolase activity"/>
    <property type="evidence" value="ECO:0007669"/>
    <property type="project" value="UniProtKB-KW"/>
</dbReference>
<dbReference type="RefSeq" id="XP_043134233.1">
    <property type="nucleotide sequence ID" value="XM_043275223.1"/>
</dbReference>
<reference evidence="8" key="2">
    <citation type="submission" date="2021-02" db="EMBL/GenBank/DDBJ databases">
        <title>Aspergillus chevalieri M1 genome sequence.</title>
        <authorList>
            <person name="Kadooka C."/>
            <person name="Mori K."/>
            <person name="Futagami T."/>
        </authorList>
    </citation>
    <scope>NUCLEOTIDE SEQUENCE</scope>
    <source>
        <strain evidence="8">M1</strain>
    </source>
</reference>
<dbReference type="GO" id="GO:0004519">
    <property type="term" value="F:endonuclease activity"/>
    <property type="evidence" value="ECO:0007669"/>
    <property type="project" value="UniProtKB-KW"/>
</dbReference>
<name>A0A7R7VJ92_ASPCH</name>
<protein>
    <recommendedName>
        <fullName evidence="7">Reverse transcriptase RNase H-like domain-containing protein</fullName>
    </recommendedName>
</protein>
<dbReference type="GeneID" id="66980070"/>
<dbReference type="Pfam" id="PF17917">
    <property type="entry name" value="RT_RNaseH"/>
    <property type="match status" value="1"/>
</dbReference>
<dbReference type="AlphaFoldDB" id="A0A7R7VJ92"/>
<dbReference type="InterPro" id="IPR041373">
    <property type="entry name" value="RT_RNaseH"/>
</dbReference>
<evidence type="ECO:0000256" key="3">
    <source>
        <dbReference type="ARBA" id="ARBA00022722"/>
    </source>
</evidence>
<accession>A0A7R7VJ92</accession>
<keyword evidence="5" id="KW-0378">Hydrolase</keyword>
<evidence type="ECO:0000313" key="8">
    <source>
        <dbReference type="EMBL" id="BCR85711.1"/>
    </source>
</evidence>
<dbReference type="EMBL" id="AP024417">
    <property type="protein sequence ID" value="BCR85711.1"/>
    <property type="molecule type" value="Genomic_DNA"/>
</dbReference>